<reference evidence="7" key="1">
    <citation type="journal article" date="2019" name="Mol. Biol. Evol.">
        <title>Blast fungal genomes show frequent chromosomal changes, gene gains and losses, and effector gene turnover.</title>
        <authorList>
            <person name="Gomez Luciano L.B."/>
            <person name="Jason Tsai I."/>
            <person name="Chuma I."/>
            <person name="Tosa Y."/>
            <person name="Chen Y.H."/>
            <person name="Li J.Y."/>
            <person name="Li M.Y."/>
            <person name="Jade Lu M.Y."/>
            <person name="Nakayashiki H."/>
            <person name="Li W.H."/>
        </authorList>
    </citation>
    <scope>NUCLEOTIDE SEQUENCE</scope>
    <source>
        <strain evidence="7">NI907</strain>
    </source>
</reference>
<organism evidence="6 7">
    <name type="scientific">Pyricularia grisea</name>
    <name type="common">Crabgrass-specific blast fungus</name>
    <name type="synonym">Magnaporthe grisea</name>
    <dbReference type="NCBI Taxonomy" id="148305"/>
    <lineage>
        <taxon>Eukaryota</taxon>
        <taxon>Fungi</taxon>
        <taxon>Dikarya</taxon>
        <taxon>Ascomycota</taxon>
        <taxon>Pezizomycotina</taxon>
        <taxon>Sordariomycetes</taxon>
        <taxon>Sordariomycetidae</taxon>
        <taxon>Magnaporthales</taxon>
        <taxon>Pyriculariaceae</taxon>
        <taxon>Pyricularia</taxon>
    </lineage>
</organism>
<dbReference type="Proteomes" id="UP000515153">
    <property type="component" value="Unplaced"/>
</dbReference>
<evidence type="ECO:0000256" key="2">
    <source>
        <dbReference type="ARBA" id="ARBA00007441"/>
    </source>
</evidence>
<dbReference type="KEGG" id="pgri:PgNI_12575"/>
<dbReference type="PANTHER" id="PTHR42790">
    <property type="entry name" value="AMINOTRANSFERASE"/>
    <property type="match status" value="1"/>
</dbReference>
<evidence type="ECO:0000256" key="4">
    <source>
        <dbReference type="ARBA" id="ARBA00022679"/>
    </source>
</evidence>
<dbReference type="InterPro" id="IPR015424">
    <property type="entry name" value="PyrdxlP-dep_Trfase"/>
</dbReference>
<accession>A0A6P8AM28</accession>
<protein>
    <submittedName>
        <fullName evidence="7">Uncharacterized protein</fullName>
    </submittedName>
</protein>
<keyword evidence="5" id="KW-0663">Pyridoxal phosphate</keyword>
<dbReference type="AlphaFoldDB" id="A0A6P8AM28"/>
<keyword evidence="6" id="KW-1185">Reference proteome</keyword>
<evidence type="ECO:0000256" key="3">
    <source>
        <dbReference type="ARBA" id="ARBA00022576"/>
    </source>
</evidence>
<dbReference type="RefSeq" id="XP_030975955.1">
    <property type="nucleotide sequence ID" value="XM_031132521.1"/>
</dbReference>
<comment type="similarity">
    <text evidence="2">Belongs to the class-I pyridoxal-phosphate-dependent aminotransferase family.</text>
</comment>
<reference evidence="7" key="3">
    <citation type="submission" date="2025-08" db="UniProtKB">
        <authorList>
            <consortium name="RefSeq"/>
        </authorList>
    </citation>
    <scope>IDENTIFICATION</scope>
    <source>
        <strain evidence="7">NI907</strain>
    </source>
</reference>
<reference evidence="7" key="2">
    <citation type="submission" date="2019-10" db="EMBL/GenBank/DDBJ databases">
        <authorList>
            <consortium name="NCBI Genome Project"/>
        </authorList>
    </citation>
    <scope>NUCLEOTIDE SEQUENCE</scope>
    <source>
        <strain evidence="7">NI907</strain>
    </source>
</reference>
<dbReference type="InterPro" id="IPR015421">
    <property type="entry name" value="PyrdxlP-dep_Trfase_major"/>
</dbReference>
<evidence type="ECO:0000313" key="7">
    <source>
        <dbReference type="RefSeq" id="XP_030975955.1"/>
    </source>
</evidence>
<dbReference type="Gene3D" id="3.40.640.10">
    <property type="entry name" value="Type I PLP-dependent aspartate aminotransferase-like (Major domain)"/>
    <property type="match status" value="1"/>
</dbReference>
<proteinExistence type="inferred from homology"/>
<dbReference type="GO" id="GO:1901605">
    <property type="term" value="P:alpha-amino acid metabolic process"/>
    <property type="evidence" value="ECO:0007669"/>
    <property type="project" value="TreeGrafter"/>
</dbReference>
<evidence type="ECO:0000256" key="1">
    <source>
        <dbReference type="ARBA" id="ARBA00001933"/>
    </source>
</evidence>
<comment type="cofactor">
    <cofactor evidence="1">
        <name>pyridoxal 5'-phosphate</name>
        <dbReference type="ChEBI" id="CHEBI:597326"/>
    </cofactor>
</comment>
<dbReference type="GeneID" id="41967424"/>
<name>A0A6P8AM28_PYRGI</name>
<keyword evidence="3" id="KW-0032">Aminotransferase</keyword>
<gene>
    <name evidence="7" type="ORF">PgNI_12575</name>
</gene>
<dbReference type="InterPro" id="IPR050859">
    <property type="entry name" value="Class-I_PLP-dep_aminotransf"/>
</dbReference>
<dbReference type="GO" id="GO:0008483">
    <property type="term" value="F:transaminase activity"/>
    <property type="evidence" value="ECO:0007669"/>
    <property type="project" value="UniProtKB-KW"/>
</dbReference>
<keyword evidence="4" id="KW-0808">Transferase</keyword>
<evidence type="ECO:0000256" key="5">
    <source>
        <dbReference type="ARBA" id="ARBA00022898"/>
    </source>
</evidence>
<evidence type="ECO:0000313" key="6">
    <source>
        <dbReference type="Proteomes" id="UP000515153"/>
    </source>
</evidence>
<dbReference type="PANTHER" id="PTHR42790:SF1">
    <property type="entry name" value="AROMATIC AMINO ACID AMINOTRANSFERASE, HYPOTHETICAL (EUROFUNG)"/>
    <property type="match status" value="1"/>
</dbReference>
<sequence>MAAKQNRRNLYPRPVLTASVAAKSSPSGRGCRLGWITASPTVCQHLFSIVDDTTQQPSDFVQVVIARLLSEPDGDDANGSSSRTSWGFQGWVGWLQGLRSAYRRRMVKMATVLERGKHVSTASTTNGGGEDNKVAMFDVRWPMGGLRK</sequence>
<dbReference type="SUPFAM" id="SSF53383">
    <property type="entry name" value="PLP-dependent transferases"/>
    <property type="match status" value="1"/>
</dbReference>